<dbReference type="Proteomes" id="UP000236655">
    <property type="component" value="Chromosome"/>
</dbReference>
<protein>
    <recommendedName>
        <fullName evidence="4">Fimbrial assembly protein (PilN)</fullName>
    </recommendedName>
</protein>
<sequence>MIRINLYNYRYQQVHYKKLRLYFLITSAVILALLINIFIYVFYQVKIMYQETRNSFLNAHISMLNERLKPIKDFEARIDIINKHIELINSIENERDDMVAFFQKLNQITPQQIYFTNISWNESSVTFNGVSSSPVYLADFLDRLRAESGIFYDPVLKSNNAATGGNFNFLISSMIKENLVAESNAHEENQQD</sequence>
<dbReference type="KEGG" id="nba:CUN60_00690"/>
<dbReference type="PANTHER" id="PTHR40278">
    <property type="entry name" value="DNA UTILIZATION PROTEIN HOFN"/>
    <property type="match status" value="1"/>
</dbReference>
<keyword evidence="1" id="KW-1133">Transmembrane helix</keyword>
<dbReference type="PANTHER" id="PTHR40278:SF1">
    <property type="entry name" value="DNA UTILIZATION PROTEIN HOFN"/>
    <property type="match status" value="1"/>
</dbReference>
<dbReference type="InterPro" id="IPR007813">
    <property type="entry name" value="PilN"/>
</dbReference>
<proteinExistence type="predicted"/>
<dbReference type="RefSeq" id="WP_102950177.1">
    <property type="nucleotide sequence ID" value="NZ_CP024847.1"/>
</dbReference>
<evidence type="ECO:0008006" key="4">
    <source>
        <dbReference type="Google" id="ProtNLM"/>
    </source>
</evidence>
<organism evidence="2 3">
    <name type="scientific">Aquella oligotrophica</name>
    <dbReference type="NCBI Taxonomy" id="2067065"/>
    <lineage>
        <taxon>Bacteria</taxon>
        <taxon>Pseudomonadati</taxon>
        <taxon>Pseudomonadota</taxon>
        <taxon>Betaproteobacteria</taxon>
        <taxon>Neisseriales</taxon>
        <taxon>Neisseriaceae</taxon>
        <taxon>Aquella</taxon>
    </lineage>
</organism>
<keyword evidence="1" id="KW-0472">Membrane</keyword>
<reference evidence="3" key="1">
    <citation type="submission" date="2017-11" db="EMBL/GenBank/DDBJ databases">
        <authorList>
            <person name="Chan K.G."/>
            <person name="Lee L.S."/>
        </authorList>
    </citation>
    <scope>NUCLEOTIDE SEQUENCE [LARGE SCALE GENOMIC DNA]</scope>
    <source>
        <strain evidence="3">DSM 100970</strain>
    </source>
</reference>
<evidence type="ECO:0000313" key="2">
    <source>
        <dbReference type="EMBL" id="AUR50877.1"/>
    </source>
</evidence>
<dbReference type="OrthoDB" id="5296173at2"/>
<accession>A0A2I7N338</accession>
<dbReference type="EMBL" id="CP024847">
    <property type="protein sequence ID" value="AUR50877.1"/>
    <property type="molecule type" value="Genomic_DNA"/>
</dbReference>
<dbReference type="AlphaFoldDB" id="A0A2I7N338"/>
<dbReference type="Pfam" id="PF05137">
    <property type="entry name" value="PilN"/>
    <property type="match status" value="1"/>
</dbReference>
<keyword evidence="3" id="KW-1185">Reference proteome</keyword>
<dbReference type="InterPro" id="IPR052534">
    <property type="entry name" value="Extracell_DNA_Util/SecSys_Comp"/>
</dbReference>
<evidence type="ECO:0000256" key="1">
    <source>
        <dbReference type="SAM" id="Phobius"/>
    </source>
</evidence>
<gene>
    <name evidence="2" type="ORF">CUN60_00690</name>
</gene>
<evidence type="ECO:0000313" key="3">
    <source>
        <dbReference type="Proteomes" id="UP000236655"/>
    </source>
</evidence>
<feature type="transmembrane region" description="Helical" evidence="1">
    <location>
        <begin position="21"/>
        <end position="43"/>
    </location>
</feature>
<name>A0A2I7N338_9NEIS</name>
<keyword evidence="1" id="KW-0812">Transmembrane</keyword>